<comment type="caution">
    <text evidence="2">The sequence shown here is derived from an EMBL/GenBank/DDBJ whole genome shotgun (WGS) entry which is preliminary data.</text>
</comment>
<organism evidence="2 3">
    <name type="scientific">Microdochium trichocladiopsis</name>
    <dbReference type="NCBI Taxonomy" id="1682393"/>
    <lineage>
        <taxon>Eukaryota</taxon>
        <taxon>Fungi</taxon>
        <taxon>Dikarya</taxon>
        <taxon>Ascomycota</taxon>
        <taxon>Pezizomycotina</taxon>
        <taxon>Sordariomycetes</taxon>
        <taxon>Xylariomycetidae</taxon>
        <taxon>Xylariales</taxon>
        <taxon>Microdochiaceae</taxon>
        <taxon>Microdochium</taxon>
    </lineage>
</organism>
<feature type="chain" id="PRO_5040112696" evidence="1">
    <location>
        <begin position="21"/>
        <end position="144"/>
    </location>
</feature>
<keyword evidence="3" id="KW-1185">Reference proteome</keyword>
<dbReference type="AlphaFoldDB" id="A0A9P8YA79"/>
<dbReference type="RefSeq" id="XP_046013299.1">
    <property type="nucleotide sequence ID" value="XM_046162591.1"/>
</dbReference>
<feature type="signal peptide" evidence="1">
    <location>
        <begin position="1"/>
        <end position="20"/>
    </location>
</feature>
<evidence type="ECO:0000313" key="2">
    <source>
        <dbReference type="EMBL" id="KAH7031619.1"/>
    </source>
</evidence>
<name>A0A9P8YA79_9PEZI</name>
<dbReference type="Proteomes" id="UP000756346">
    <property type="component" value="Unassembled WGS sequence"/>
</dbReference>
<dbReference type="GeneID" id="70192137"/>
<evidence type="ECO:0000313" key="3">
    <source>
        <dbReference type="Proteomes" id="UP000756346"/>
    </source>
</evidence>
<gene>
    <name evidence="2" type="ORF">B0I36DRAFT_431676</name>
</gene>
<dbReference type="EMBL" id="JAGTJQ010000005">
    <property type="protein sequence ID" value="KAH7031619.1"/>
    <property type="molecule type" value="Genomic_DNA"/>
</dbReference>
<evidence type="ECO:0000256" key="1">
    <source>
        <dbReference type="SAM" id="SignalP"/>
    </source>
</evidence>
<reference evidence="2" key="1">
    <citation type="journal article" date="2021" name="Nat. Commun.">
        <title>Genetic determinants of endophytism in the Arabidopsis root mycobiome.</title>
        <authorList>
            <person name="Mesny F."/>
            <person name="Miyauchi S."/>
            <person name="Thiergart T."/>
            <person name="Pickel B."/>
            <person name="Atanasova L."/>
            <person name="Karlsson M."/>
            <person name="Huettel B."/>
            <person name="Barry K.W."/>
            <person name="Haridas S."/>
            <person name="Chen C."/>
            <person name="Bauer D."/>
            <person name="Andreopoulos W."/>
            <person name="Pangilinan J."/>
            <person name="LaButti K."/>
            <person name="Riley R."/>
            <person name="Lipzen A."/>
            <person name="Clum A."/>
            <person name="Drula E."/>
            <person name="Henrissat B."/>
            <person name="Kohler A."/>
            <person name="Grigoriev I.V."/>
            <person name="Martin F.M."/>
            <person name="Hacquard S."/>
        </authorList>
    </citation>
    <scope>NUCLEOTIDE SEQUENCE</scope>
    <source>
        <strain evidence="2">MPI-CAGE-CH-0230</strain>
    </source>
</reference>
<proteinExistence type="predicted"/>
<accession>A0A9P8YA79</accession>
<keyword evidence="1" id="KW-0732">Signal</keyword>
<sequence length="144" mass="15950">MVGVASSIQTLSLFWGLSMAGPVPAPAPAPGPILSNVTAHDLEIHNVQRDDYPPIKLQYYTDYACTKYNVDFTIPANTGCYNYNYAGTHSVNAVSWPRKDEGKVTLVCKYYAVKDCQGAGHEVGNDECVSDLKRFESLYCIFYH</sequence>
<protein>
    <submittedName>
        <fullName evidence="2">Uncharacterized protein</fullName>
    </submittedName>
</protein>
<dbReference type="OrthoDB" id="5133123at2759"/>